<keyword evidence="6 15" id="KW-0396">Initiation factor</keyword>
<dbReference type="Gene3D" id="2.40.30.10">
    <property type="entry name" value="Translation factors"/>
    <property type="match status" value="2"/>
</dbReference>
<dbReference type="EMBL" id="BPLR01013986">
    <property type="protein sequence ID" value="GIY65414.1"/>
    <property type="molecule type" value="Genomic_DNA"/>
</dbReference>
<feature type="compositionally biased region" description="Polar residues" evidence="13">
    <location>
        <begin position="272"/>
        <end position="300"/>
    </location>
</feature>
<evidence type="ECO:0000256" key="6">
    <source>
        <dbReference type="ARBA" id="ARBA00022540"/>
    </source>
</evidence>
<proteinExistence type="inferred from homology"/>
<organism evidence="15 16">
    <name type="scientific">Caerostris extrusa</name>
    <name type="common">Bark spider</name>
    <name type="synonym">Caerostris bankana</name>
    <dbReference type="NCBI Taxonomy" id="172846"/>
    <lineage>
        <taxon>Eukaryota</taxon>
        <taxon>Metazoa</taxon>
        <taxon>Ecdysozoa</taxon>
        <taxon>Arthropoda</taxon>
        <taxon>Chelicerata</taxon>
        <taxon>Arachnida</taxon>
        <taxon>Araneae</taxon>
        <taxon>Araneomorphae</taxon>
        <taxon>Entelegynae</taxon>
        <taxon>Araneoidea</taxon>
        <taxon>Araneidae</taxon>
        <taxon>Caerostris</taxon>
    </lineage>
</organism>
<evidence type="ECO:0000256" key="12">
    <source>
        <dbReference type="ARBA" id="ARBA00032478"/>
    </source>
</evidence>
<dbReference type="FunFam" id="3.40.50.300:FF:000112">
    <property type="entry name" value="Eukaryotic translation initiation factor 5B"/>
    <property type="match status" value="1"/>
</dbReference>
<evidence type="ECO:0000313" key="16">
    <source>
        <dbReference type="Proteomes" id="UP001054945"/>
    </source>
</evidence>
<comment type="similarity">
    <text evidence="2">Belongs to the TRAFAC class translation factor GTPase superfamily. Classic translation factor GTPase family. IF-2 subfamily.</text>
</comment>
<dbReference type="CDD" id="cd01887">
    <property type="entry name" value="IF2_eIF5B"/>
    <property type="match status" value="1"/>
</dbReference>
<evidence type="ECO:0000256" key="8">
    <source>
        <dbReference type="ARBA" id="ARBA00022741"/>
    </source>
</evidence>
<feature type="compositionally biased region" description="Basic residues" evidence="13">
    <location>
        <begin position="258"/>
        <end position="269"/>
    </location>
</feature>
<dbReference type="GO" id="GO:0003924">
    <property type="term" value="F:GTPase activity"/>
    <property type="evidence" value="ECO:0007669"/>
    <property type="project" value="InterPro"/>
</dbReference>
<feature type="region of interest" description="Disordered" evidence="13">
    <location>
        <begin position="1"/>
        <end position="64"/>
    </location>
</feature>
<evidence type="ECO:0000313" key="15">
    <source>
        <dbReference type="EMBL" id="GIY65414.1"/>
    </source>
</evidence>
<evidence type="ECO:0000256" key="10">
    <source>
        <dbReference type="ARBA" id="ARBA00022917"/>
    </source>
</evidence>
<dbReference type="GO" id="GO:0005525">
    <property type="term" value="F:GTP binding"/>
    <property type="evidence" value="ECO:0007669"/>
    <property type="project" value="UniProtKB-KW"/>
</dbReference>
<dbReference type="Gene3D" id="3.40.50.10050">
    <property type="entry name" value="Translation initiation factor IF- 2, domain 3"/>
    <property type="match status" value="1"/>
</dbReference>
<keyword evidence="7" id="KW-0479">Metal-binding</keyword>
<dbReference type="Proteomes" id="UP001054945">
    <property type="component" value="Unassembled WGS sequence"/>
</dbReference>
<dbReference type="InterPro" id="IPR000795">
    <property type="entry name" value="T_Tr_GTP-bd_dom"/>
</dbReference>
<dbReference type="InterPro" id="IPR015760">
    <property type="entry name" value="TIF_IF2"/>
</dbReference>
<dbReference type="PANTHER" id="PTHR43381:SF4">
    <property type="entry name" value="EUKARYOTIC TRANSLATION INITIATION FACTOR 5B"/>
    <property type="match status" value="1"/>
</dbReference>
<dbReference type="FunFam" id="3.40.50.10050:FF:000002">
    <property type="entry name" value="Eukaryotic translation initiation factor 5B"/>
    <property type="match status" value="1"/>
</dbReference>
<feature type="compositionally biased region" description="Basic and acidic residues" evidence="13">
    <location>
        <begin position="409"/>
        <end position="434"/>
    </location>
</feature>
<dbReference type="AlphaFoldDB" id="A0AAV4V643"/>
<gene>
    <name evidence="15" type="primary">EIF5B</name>
    <name evidence="15" type="ORF">CEXT_499181</name>
</gene>
<evidence type="ECO:0000256" key="9">
    <source>
        <dbReference type="ARBA" id="ARBA00022801"/>
    </source>
</evidence>
<feature type="compositionally biased region" description="Basic and acidic residues" evidence="13">
    <location>
        <begin position="49"/>
        <end position="61"/>
    </location>
</feature>
<name>A0AAV4V643_CAEEX</name>
<dbReference type="SUPFAM" id="SSF52540">
    <property type="entry name" value="P-loop containing nucleoside triphosphate hydrolases"/>
    <property type="match status" value="1"/>
</dbReference>
<feature type="domain" description="Tr-type G" evidence="14">
    <location>
        <begin position="548"/>
        <end position="765"/>
    </location>
</feature>
<dbReference type="PROSITE" id="PS51722">
    <property type="entry name" value="G_TR_2"/>
    <property type="match status" value="1"/>
</dbReference>
<keyword evidence="16" id="KW-1185">Reference proteome</keyword>
<dbReference type="InterPro" id="IPR036925">
    <property type="entry name" value="TIF_IF2_dom3_sf"/>
</dbReference>
<reference evidence="15 16" key="1">
    <citation type="submission" date="2021-06" db="EMBL/GenBank/DDBJ databases">
        <title>Caerostris extrusa draft genome.</title>
        <authorList>
            <person name="Kono N."/>
            <person name="Arakawa K."/>
        </authorList>
    </citation>
    <scope>NUCLEOTIDE SEQUENCE [LARGE SCALE GENOMIC DNA]</scope>
</reference>
<comment type="caution">
    <text evidence="15">The sequence shown here is derived from an EMBL/GenBank/DDBJ whole genome shotgun (WGS) entry which is preliminary data.</text>
</comment>
<sequence>MGKNRKPQQVVNQAHAESEDDACDTNVPTEFLTSDDFQVVQKRKHHSKKSPDNQEDKEFLPRSRNNSSRFADVHEAIGCHSSFWAVKLGSEAVNGSAAEESGIDDCSSEKVVVNGTLNKGNDAIENGGGDGLPEIDLGLKKVNFCEPCIFGSFCAEELGELFLTSENALSIENGLKSDEKNESNVNGLKENLIDESESGLKTIKPNEKESHLFLQIGGTIDIDTTSTSENTSPVCEDNDGPKVYKLESNFVGTNSLKKREKRVRNKKKKSGDSTASQKTEIKVLTSSSSSDFSEVHTITNSKEHEKKEDHDHEKKDKKRPSKKTLAAIHEALRKAKEEEERRQQEEEARRKLDEEAERQAQERLKQEQDKKDKKKLKDKLKRERLRAEGRLLSKSQKQSRARLAATLEAFRRQGVDVPHIGDKKHCDTSNRVRLDSCQSDSSVISKSERHKSESLSSQGSSEKESLIDFPSSFDSKDSWDMNRIREAEALTTESDAGHFSCSEESDAPFEREDCARNPQVSEKIEESFEKVNLAKLSIIEAKQDSEKWRSPVICVLGHVDTGKTKLLDYIRKTHIQDSEAGGITQQIGATMIPQSSLKEKCKMVKDIASHELKVPGLLVIDTPGHESFHNLRSRGTSLCDIAILVVDIMHGLEPQTLESIDLLKASRIPFVVALNKVDRLYGWQSSKDEDIEEVISKQSLSTSMEFKKRCQEVILQFANLCLNAALFYENKDPRTFVSMVPTSAISGDGMGNLLSLITQLTQFMMHKQLIFSEELQATVLEVKVIPGLGTTIDVILVNGHLHEGDTVVLAGQEGPIVTQIRSILMPRPLKELRVKNPYVEYKTIEGAQGIKLTGKDFDKTIAGMPLFVAKNHGEIENFKSVVTDLLNQTVSCIKTSERGVYVQASTLGSLEALLEYLSSSSIPYFGVKVGPVVKKDVMKASIMLEHDKMYAAILAFDVKVEKDAQDLADSLGVKIFQANIIFHLYDMFVNYRDENAKKREEARNHAVYPCILKIVSGETSNLDGPLVLDVLVEAGTLRNRTPLCVSTKKNIDVGTVTSIEVDGAGVQCAKEGQNARIFIETDEGDSPKVHGIDFDEEDYFVSRVTRQSIEVCKEYCRDELDESDWHLMNELKKMLHQHA</sequence>
<keyword evidence="8" id="KW-0547">Nucleotide-binding</keyword>
<keyword evidence="9" id="KW-0378">Hydrolase</keyword>
<keyword evidence="10" id="KW-0648">Protein biosynthesis</keyword>
<dbReference type="PANTHER" id="PTHR43381">
    <property type="entry name" value="TRANSLATION INITIATION FACTOR IF-2-RELATED"/>
    <property type="match status" value="1"/>
</dbReference>
<dbReference type="CDD" id="cd03703">
    <property type="entry name" value="aeIF5B_II"/>
    <property type="match status" value="1"/>
</dbReference>
<dbReference type="InterPro" id="IPR027417">
    <property type="entry name" value="P-loop_NTPase"/>
</dbReference>
<evidence type="ECO:0000256" key="5">
    <source>
        <dbReference type="ARBA" id="ARBA00022490"/>
    </source>
</evidence>
<dbReference type="InterPro" id="IPR005225">
    <property type="entry name" value="Small_GTP-bd"/>
</dbReference>
<dbReference type="SUPFAM" id="SSF52156">
    <property type="entry name" value="Initiation factor IF2/eIF5b, domain 3"/>
    <property type="match status" value="1"/>
</dbReference>
<dbReference type="EC" id="3.6.5.3" evidence="3"/>
<dbReference type="GO" id="GO:0003743">
    <property type="term" value="F:translation initiation factor activity"/>
    <property type="evidence" value="ECO:0007669"/>
    <property type="project" value="UniProtKB-KW"/>
</dbReference>
<evidence type="ECO:0000256" key="11">
    <source>
        <dbReference type="ARBA" id="ARBA00023134"/>
    </source>
</evidence>
<evidence type="ECO:0000256" key="1">
    <source>
        <dbReference type="ARBA" id="ARBA00004496"/>
    </source>
</evidence>
<keyword evidence="5" id="KW-0963">Cytoplasm</keyword>
<feature type="compositionally biased region" description="Basic residues" evidence="13">
    <location>
        <begin position="372"/>
        <end position="384"/>
    </location>
</feature>
<evidence type="ECO:0000256" key="2">
    <source>
        <dbReference type="ARBA" id="ARBA00007733"/>
    </source>
</evidence>
<dbReference type="NCBIfam" id="NF003078">
    <property type="entry name" value="PRK04004.1"/>
    <property type="match status" value="1"/>
</dbReference>
<dbReference type="PRINTS" id="PR00315">
    <property type="entry name" value="ELONGATNFCT"/>
</dbReference>
<evidence type="ECO:0000259" key="14">
    <source>
        <dbReference type="PROSITE" id="PS51722"/>
    </source>
</evidence>
<dbReference type="SUPFAM" id="SSF50447">
    <property type="entry name" value="Translation proteins"/>
    <property type="match status" value="1"/>
</dbReference>
<dbReference type="InterPro" id="IPR009000">
    <property type="entry name" value="Transl_B-barrel_sf"/>
</dbReference>
<feature type="region of interest" description="Disordered" evidence="13">
    <location>
        <begin position="258"/>
        <end position="467"/>
    </location>
</feature>
<evidence type="ECO:0000256" key="7">
    <source>
        <dbReference type="ARBA" id="ARBA00022723"/>
    </source>
</evidence>
<dbReference type="GO" id="GO:0005739">
    <property type="term" value="C:mitochondrion"/>
    <property type="evidence" value="ECO:0007669"/>
    <property type="project" value="TreeGrafter"/>
</dbReference>
<dbReference type="GO" id="GO:0046872">
    <property type="term" value="F:metal ion binding"/>
    <property type="evidence" value="ECO:0007669"/>
    <property type="project" value="UniProtKB-KW"/>
</dbReference>
<dbReference type="Pfam" id="PF00009">
    <property type="entry name" value="GTP_EFTU"/>
    <property type="match status" value="1"/>
</dbReference>
<keyword evidence="11" id="KW-0342">GTP-binding</keyword>
<dbReference type="FunFam" id="2.40.30.10:FF:000013">
    <property type="entry name" value="eukaryotic translation initiation factor 5B"/>
    <property type="match status" value="1"/>
</dbReference>
<dbReference type="NCBIfam" id="TIGR00231">
    <property type="entry name" value="small_GTP"/>
    <property type="match status" value="1"/>
</dbReference>
<accession>A0AAV4V643</accession>
<evidence type="ECO:0000256" key="4">
    <source>
        <dbReference type="ARBA" id="ARBA00013824"/>
    </source>
</evidence>
<feature type="compositionally biased region" description="Basic and acidic residues" evidence="13">
    <location>
        <begin position="301"/>
        <end position="314"/>
    </location>
</feature>
<feature type="compositionally biased region" description="Polar residues" evidence="13">
    <location>
        <begin position="26"/>
        <end position="36"/>
    </location>
</feature>
<dbReference type="InterPro" id="IPR023115">
    <property type="entry name" value="TIF_IF2_dom3"/>
</dbReference>
<comment type="subcellular location">
    <subcellularLocation>
        <location evidence="1">Cytoplasm</location>
    </subcellularLocation>
</comment>
<protein>
    <recommendedName>
        <fullName evidence="4">Eukaryotic translation initiation factor 5B</fullName>
        <ecNumber evidence="3">3.6.5.3</ecNumber>
    </recommendedName>
    <alternativeName>
        <fullName evidence="12">Translation initiation factor IF-2</fullName>
    </alternativeName>
</protein>
<dbReference type="Pfam" id="PF11987">
    <property type="entry name" value="IF-2"/>
    <property type="match status" value="1"/>
</dbReference>
<feature type="compositionally biased region" description="Polar residues" evidence="13">
    <location>
        <begin position="436"/>
        <end position="445"/>
    </location>
</feature>
<evidence type="ECO:0000256" key="13">
    <source>
        <dbReference type="SAM" id="MobiDB-lite"/>
    </source>
</evidence>
<dbReference type="Gene3D" id="3.40.50.300">
    <property type="entry name" value="P-loop containing nucleotide triphosphate hydrolases"/>
    <property type="match status" value="1"/>
</dbReference>
<evidence type="ECO:0000256" key="3">
    <source>
        <dbReference type="ARBA" id="ARBA00011986"/>
    </source>
</evidence>
<feature type="compositionally biased region" description="Basic and acidic residues" evidence="13">
    <location>
        <begin position="330"/>
        <end position="371"/>
    </location>
</feature>